<organism evidence="3 4">
    <name type="scientific">Gymnopus androsaceus JB14</name>
    <dbReference type="NCBI Taxonomy" id="1447944"/>
    <lineage>
        <taxon>Eukaryota</taxon>
        <taxon>Fungi</taxon>
        <taxon>Dikarya</taxon>
        <taxon>Basidiomycota</taxon>
        <taxon>Agaricomycotina</taxon>
        <taxon>Agaricomycetes</taxon>
        <taxon>Agaricomycetidae</taxon>
        <taxon>Agaricales</taxon>
        <taxon>Marasmiineae</taxon>
        <taxon>Omphalotaceae</taxon>
        <taxon>Gymnopus</taxon>
    </lineage>
</organism>
<feature type="region of interest" description="Disordered" evidence="1">
    <location>
        <begin position="1"/>
        <end position="89"/>
    </location>
</feature>
<dbReference type="OrthoDB" id="3176940at2759"/>
<feature type="compositionally biased region" description="Basic and acidic residues" evidence="1">
    <location>
        <begin position="39"/>
        <end position="48"/>
    </location>
</feature>
<proteinExistence type="predicted"/>
<evidence type="ECO:0000313" key="4">
    <source>
        <dbReference type="Proteomes" id="UP000799118"/>
    </source>
</evidence>
<evidence type="ECO:0000313" key="3">
    <source>
        <dbReference type="EMBL" id="KAE9401952.1"/>
    </source>
</evidence>
<keyword evidence="4" id="KW-1185">Reference proteome</keyword>
<accession>A0A6A4HS27</accession>
<feature type="compositionally biased region" description="Pro residues" evidence="1">
    <location>
        <begin position="68"/>
        <end position="85"/>
    </location>
</feature>
<reference evidence="3" key="1">
    <citation type="journal article" date="2019" name="Environ. Microbiol.">
        <title>Fungal ecological strategies reflected in gene transcription - a case study of two litter decomposers.</title>
        <authorList>
            <person name="Barbi F."/>
            <person name="Kohler A."/>
            <person name="Barry K."/>
            <person name="Baskaran P."/>
            <person name="Daum C."/>
            <person name="Fauchery L."/>
            <person name="Ihrmark K."/>
            <person name="Kuo A."/>
            <person name="LaButti K."/>
            <person name="Lipzen A."/>
            <person name="Morin E."/>
            <person name="Grigoriev I.V."/>
            <person name="Henrissat B."/>
            <person name="Lindahl B."/>
            <person name="Martin F."/>
        </authorList>
    </citation>
    <scope>NUCLEOTIDE SEQUENCE</scope>
    <source>
        <strain evidence="3">JB14</strain>
    </source>
</reference>
<protein>
    <recommendedName>
        <fullName evidence="2">DUF6697 domain-containing protein</fullName>
    </recommendedName>
</protein>
<feature type="compositionally biased region" description="Low complexity" evidence="1">
    <location>
        <begin position="1"/>
        <end position="18"/>
    </location>
</feature>
<name>A0A6A4HS27_9AGAR</name>
<feature type="domain" description="DUF6697" evidence="2">
    <location>
        <begin position="119"/>
        <end position="239"/>
    </location>
</feature>
<dbReference type="AlphaFoldDB" id="A0A6A4HS27"/>
<dbReference type="EMBL" id="ML769440">
    <property type="protein sequence ID" value="KAE9401952.1"/>
    <property type="molecule type" value="Genomic_DNA"/>
</dbReference>
<dbReference type="Proteomes" id="UP000799118">
    <property type="component" value="Unassembled WGS sequence"/>
</dbReference>
<evidence type="ECO:0000259" key="2">
    <source>
        <dbReference type="Pfam" id="PF20411"/>
    </source>
</evidence>
<evidence type="ECO:0000256" key="1">
    <source>
        <dbReference type="SAM" id="MobiDB-lite"/>
    </source>
</evidence>
<dbReference type="Pfam" id="PF20411">
    <property type="entry name" value="DUF6697"/>
    <property type="match status" value="1"/>
</dbReference>
<gene>
    <name evidence="3" type="ORF">BT96DRAFT_573781</name>
</gene>
<dbReference type="InterPro" id="IPR046520">
    <property type="entry name" value="DUF6697"/>
</dbReference>
<sequence>MTRPSRAISISTSVSASSPPGNPLKRKAEQLAVPVESEEAQRKTDVLKKLKFSRKNSISTPDTSSAPAPAPPPPSALPFLPPPPTTETETTLQTYVKNLHSSLPSGSNRPRPLTSLVEIRRDLLSSSYGMAGQQMLVRICAERNPIPSSSSSTGSHTTPWERRVLLPSLDRNPFLPQGPCQPGALFTARGEDQLNLERCSLFVKRPSKSKPVWEYTGDYKVYWTGKIEGRWYTKLTAKVSSLRSSFFVSPSSHGFC</sequence>